<evidence type="ECO:0000313" key="3">
    <source>
        <dbReference type="Proteomes" id="UP000504714"/>
    </source>
</evidence>
<name>A0A6L2ZLQ7_9ENTR</name>
<feature type="domain" description="Class II aldolase/adducin N-terminal" evidence="1">
    <location>
        <begin position="11"/>
        <end position="198"/>
    </location>
</feature>
<dbReference type="SMART" id="SM01007">
    <property type="entry name" value="Aldolase_II"/>
    <property type="match status" value="1"/>
</dbReference>
<dbReference type="GO" id="GO:0005996">
    <property type="term" value="P:monosaccharide metabolic process"/>
    <property type="evidence" value="ECO:0007669"/>
    <property type="project" value="UniProtKB-ARBA"/>
</dbReference>
<protein>
    <recommendedName>
        <fullName evidence="1">Class II aldolase/adducin N-terminal domain-containing protein</fullName>
    </recommendedName>
</protein>
<evidence type="ECO:0000259" key="1">
    <source>
        <dbReference type="SMART" id="SM01007"/>
    </source>
</evidence>
<evidence type="ECO:0000313" key="2">
    <source>
        <dbReference type="EMBL" id="GFN45666.1"/>
    </source>
</evidence>
<dbReference type="InterPro" id="IPR036409">
    <property type="entry name" value="Aldolase_II/adducin_N_sf"/>
</dbReference>
<comment type="caution">
    <text evidence="2">The sequence shown here is derived from an EMBL/GenBank/DDBJ whole genome shotgun (WGS) entry which is preliminary data.</text>
</comment>
<dbReference type="AlphaFoldDB" id="A0A6L2ZLQ7"/>
<dbReference type="Pfam" id="PF00596">
    <property type="entry name" value="Aldolase_II"/>
    <property type="match status" value="1"/>
</dbReference>
<dbReference type="InterPro" id="IPR001303">
    <property type="entry name" value="Aldolase_II/adducin_N"/>
</dbReference>
<reference evidence="2 3" key="1">
    <citation type="submission" date="2020-06" db="EMBL/GenBank/DDBJ databases">
        <title>The genome sequence of Candidatus Regiella insecticola strain Tut.</title>
        <authorList>
            <person name="Nikoh N."/>
            <person name="Tsuchida T."/>
            <person name="Koga R."/>
            <person name="Oshima K."/>
            <person name="Hattori M."/>
            <person name="Fukatsu T."/>
        </authorList>
    </citation>
    <scope>NUCLEOTIDE SEQUENCE [LARGE SCALE GENOMIC DNA]</scope>
    <source>
        <strain evidence="2 3">Tut</strain>
    </source>
</reference>
<dbReference type="EMBL" id="BLXO01000001">
    <property type="protein sequence ID" value="GFN45666.1"/>
    <property type="molecule type" value="Genomic_DNA"/>
</dbReference>
<organism evidence="2 3">
    <name type="scientific">Candidatus Regiella insecticola</name>
    <dbReference type="NCBI Taxonomy" id="138073"/>
    <lineage>
        <taxon>Bacteria</taxon>
        <taxon>Pseudomonadati</taxon>
        <taxon>Pseudomonadota</taxon>
        <taxon>Gammaproteobacteria</taxon>
        <taxon>Enterobacterales</taxon>
        <taxon>Enterobacteriaceae</taxon>
        <taxon>aphid secondary symbionts</taxon>
        <taxon>Candidatus Regiella</taxon>
    </lineage>
</organism>
<sequence length="339" mass="38565">MIAMPNSGVVAQISDFCARVGADPLLVQAAGGNVSWKDGETLWVKASGAWLADASEKEIFIPVDLPHLHEAIKNGDFDVAPTLQNNSPLKPSIETLLHALMPQKIVVHLHAIEILAYLIRHDCETELRRLLTNCPPWVLIDYHKPGKELAQAVFQAISADPQLKLIFLRNHGVVVGGEHIDEVNDMLTTIIRNLTTIPRNTFSSVQNKAPGALDHYIPIQDIELHELVRDPELFNRLDKYWALYPDHVVFLGSQAYTYKTLDDFLFKNRQEQHSPELIFIQNRGVYVKPTFNRAKQAQLRCYYDVIKRQETGSSLYILSSLQIAELLNWDAEQYRQRIQ</sequence>
<proteinExistence type="predicted"/>
<dbReference type="Proteomes" id="UP000504714">
    <property type="component" value="Unassembled WGS sequence"/>
</dbReference>
<accession>A0A6L2ZLQ7</accession>
<gene>
    <name evidence="2" type="ORF">RINTU1_09270</name>
</gene>
<dbReference type="Gene3D" id="3.40.225.10">
    <property type="entry name" value="Class II aldolase/adducin N-terminal domain"/>
    <property type="match status" value="1"/>
</dbReference>
<dbReference type="SUPFAM" id="SSF53639">
    <property type="entry name" value="AraD/HMP-PK domain-like"/>
    <property type="match status" value="1"/>
</dbReference>